<dbReference type="Proteomes" id="UP000648187">
    <property type="component" value="Unassembled WGS sequence"/>
</dbReference>
<keyword evidence="1" id="KW-0812">Transmembrane</keyword>
<dbReference type="AlphaFoldDB" id="A0A835L063"/>
<comment type="caution">
    <text evidence="2">The sequence shown here is derived from an EMBL/GenBank/DDBJ whole genome shotgun (WGS) entry which is preliminary data.</text>
</comment>
<accession>A0A835L063</accession>
<keyword evidence="1" id="KW-1133">Transmembrane helix</keyword>
<organism evidence="2 3">
    <name type="scientific">Spodoptera exigua</name>
    <name type="common">Beet armyworm</name>
    <name type="synonym">Noctua fulgens</name>
    <dbReference type="NCBI Taxonomy" id="7107"/>
    <lineage>
        <taxon>Eukaryota</taxon>
        <taxon>Metazoa</taxon>
        <taxon>Ecdysozoa</taxon>
        <taxon>Arthropoda</taxon>
        <taxon>Hexapoda</taxon>
        <taxon>Insecta</taxon>
        <taxon>Pterygota</taxon>
        <taxon>Neoptera</taxon>
        <taxon>Endopterygota</taxon>
        <taxon>Lepidoptera</taxon>
        <taxon>Glossata</taxon>
        <taxon>Ditrysia</taxon>
        <taxon>Noctuoidea</taxon>
        <taxon>Noctuidae</taxon>
        <taxon>Amphipyrinae</taxon>
        <taxon>Spodoptera</taxon>
    </lineage>
</organism>
<proteinExistence type="predicted"/>
<evidence type="ECO:0000256" key="1">
    <source>
        <dbReference type="SAM" id="Phobius"/>
    </source>
</evidence>
<gene>
    <name evidence="2" type="ORF">HW555_013031</name>
</gene>
<dbReference type="EMBL" id="JACKWZ010000561">
    <property type="protein sequence ID" value="KAF9406683.1"/>
    <property type="molecule type" value="Genomic_DNA"/>
</dbReference>
<keyword evidence="1" id="KW-0472">Membrane</keyword>
<protein>
    <submittedName>
        <fullName evidence="2">Uncharacterized protein</fullName>
    </submittedName>
</protein>
<evidence type="ECO:0000313" key="3">
    <source>
        <dbReference type="Proteomes" id="UP000648187"/>
    </source>
</evidence>
<name>A0A835L063_SPOEX</name>
<sequence length="70" mass="7644">MGKSKSQKNLKAGGGDDPWNCVKQLAQCGSAVVVVALVLWILYLLLAATVEDWLEGPYCNRACRRSCSEE</sequence>
<keyword evidence="3" id="KW-1185">Reference proteome</keyword>
<evidence type="ECO:0000313" key="2">
    <source>
        <dbReference type="EMBL" id="KAF9406683.1"/>
    </source>
</evidence>
<reference evidence="2" key="1">
    <citation type="submission" date="2020-08" db="EMBL/GenBank/DDBJ databases">
        <title>Spodoptera exigua strain:BAW_Kor-Di-RS1 Genome sequencing and assembly.</title>
        <authorList>
            <person name="Kim J."/>
            <person name="Nam H.Y."/>
            <person name="Kwon M."/>
            <person name="Choi J.H."/>
            <person name="Cho S.R."/>
            <person name="Kim G.-H."/>
        </authorList>
    </citation>
    <scope>NUCLEOTIDE SEQUENCE</scope>
    <source>
        <strain evidence="2">BAW_Kor-Di-RS1</strain>
        <tissue evidence="2">Whole-body</tissue>
    </source>
</reference>
<feature type="transmembrane region" description="Helical" evidence="1">
    <location>
        <begin position="28"/>
        <end position="48"/>
    </location>
</feature>